<feature type="region of interest" description="Disordered" evidence="1">
    <location>
        <begin position="57"/>
        <end position="94"/>
    </location>
</feature>
<name>A0A3P6EGM5_BRAOL</name>
<proteinExistence type="predicted"/>
<sequence>MVHDTPPVYVSNTRQLQGFLSLKKIEQLRLCVEITENRAREKSKTFFSSSSEVEASVVESRDENYSESYDGCSLEKEQEDNENDCSSNVEGEKHDVVGEDEIGKKTKKMMNLKADLICSTIRTVRHLKMITSAHTVSLLQKTKIHQRYLLKRDIRTSR</sequence>
<organism evidence="2">
    <name type="scientific">Brassica oleracea</name>
    <name type="common">Wild cabbage</name>
    <dbReference type="NCBI Taxonomy" id="3712"/>
    <lineage>
        <taxon>Eukaryota</taxon>
        <taxon>Viridiplantae</taxon>
        <taxon>Streptophyta</taxon>
        <taxon>Embryophyta</taxon>
        <taxon>Tracheophyta</taxon>
        <taxon>Spermatophyta</taxon>
        <taxon>Magnoliopsida</taxon>
        <taxon>eudicotyledons</taxon>
        <taxon>Gunneridae</taxon>
        <taxon>Pentapetalae</taxon>
        <taxon>rosids</taxon>
        <taxon>malvids</taxon>
        <taxon>Brassicales</taxon>
        <taxon>Brassicaceae</taxon>
        <taxon>Brassiceae</taxon>
        <taxon>Brassica</taxon>
    </lineage>
</organism>
<dbReference type="EMBL" id="LR031876">
    <property type="protein sequence ID" value="VDD35731.1"/>
    <property type="molecule type" value="Genomic_DNA"/>
</dbReference>
<evidence type="ECO:0000256" key="1">
    <source>
        <dbReference type="SAM" id="MobiDB-lite"/>
    </source>
</evidence>
<protein>
    <submittedName>
        <fullName evidence="2">Uncharacterized protein</fullName>
    </submittedName>
</protein>
<gene>
    <name evidence="2" type="ORF">BOLC7T41291H</name>
</gene>
<evidence type="ECO:0000313" key="2">
    <source>
        <dbReference type="EMBL" id="VDD35731.1"/>
    </source>
</evidence>
<accession>A0A3P6EGM5</accession>
<dbReference type="AlphaFoldDB" id="A0A3P6EGM5"/>
<reference evidence="2" key="1">
    <citation type="submission" date="2018-11" db="EMBL/GenBank/DDBJ databases">
        <authorList>
            <consortium name="Genoscope - CEA"/>
            <person name="William W."/>
        </authorList>
    </citation>
    <scope>NUCLEOTIDE SEQUENCE</scope>
</reference>